<dbReference type="RefSeq" id="XP_030834325.1">
    <property type="nucleotide sequence ID" value="XM_030978465.1"/>
</dbReference>
<evidence type="ECO:0000313" key="2">
    <source>
        <dbReference type="EnsemblMetazoa" id="XP_030834325"/>
    </source>
</evidence>
<reference evidence="3" key="1">
    <citation type="submission" date="2015-02" db="EMBL/GenBank/DDBJ databases">
        <title>Genome sequencing for Strongylocentrotus purpuratus.</title>
        <authorList>
            <person name="Murali S."/>
            <person name="Liu Y."/>
            <person name="Vee V."/>
            <person name="English A."/>
            <person name="Wang M."/>
            <person name="Skinner E."/>
            <person name="Han Y."/>
            <person name="Muzny D.M."/>
            <person name="Worley K.C."/>
            <person name="Gibbs R.A."/>
        </authorList>
    </citation>
    <scope>NUCLEOTIDE SEQUENCE</scope>
</reference>
<sequence>MDAIRNEILSYKPGKAVPCDDERVVFPPKLVIGMVNDYIGEREVPVFINAMIDALYVKEGADEPAEKRPGLWITDSISIIVTIPRRTCTATSKAENLAEKVACMVKIVDTLDIQVTVEESKKIMEITGRFPVCAILKNDDPMFMDKAIETLKGSGMTDHYVVPWPSKTRSDVDKLEWLRLLHKCLPEADRMLAAKDLKKTSTDPRCESLLEKTKKDLEEANLEKRSLQQQIKELEQEFQEFLASPEGNDKALENWKQRTQRRLESEIRSAEQEQ</sequence>
<dbReference type="PANTHER" id="PTHR24132">
    <property type="entry name" value="ANKYRIN REPEAT AND SOCS BOX PROTEIN 6"/>
    <property type="match status" value="1"/>
</dbReference>
<dbReference type="KEGG" id="spu:100889255"/>
<organism evidence="2 3">
    <name type="scientific">Strongylocentrotus purpuratus</name>
    <name type="common">Purple sea urchin</name>
    <dbReference type="NCBI Taxonomy" id="7668"/>
    <lineage>
        <taxon>Eukaryota</taxon>
        <taxon>Metazoa</taxon>
        <taxon>Echinodermata</taxon>
        <taxon>Eleutherozoa</taxon>
        <taxon>Echinozoa</taxon>
        <taxon>Echinoidea</taxon>
        <taxon>Euechinoidea</taxon>
        <taxon>Echinacea</taxon>
        <taxon>Camarodonta</taxon>
        <taxon>Echinidea</taxon>
        <taxon>Strongylocentrotidae</taxon>
        <taxon>Strongylocentrotus</taxon>
    </lineage>
</organism>
<feature type="coiled-coil region" evidence="1">
    <location>
        <begin position="210"/>
        <end position="244"/>
    </location>
</feature>
<dbReference type="InParanoid" id="A0A7M7NC67"/>
<dbReference type="EnsemblMetazoa" id="XM_030978465">
    <property type="protein sequence ID" value="XP_030834325"/>
    <property type="gene ID" value="LOC100889255"/>
</dbReference>
<keyword evidence="3" id="KW-1185">Reference proteome</keyword>
<keyword evidence="1" id="KW-0175">Coiled coil</keyword>
<dbReference type="PANTHER" id="PTHR24132:SF24">
    <property type="entry name" value="ANKYRIN REPEAT AND SOCS BOX PROTEIN 6"/>
    <property type="match status" value="1"/>
</dbReference>
<evidence type="ECO:0000313" key="3">
    <source>
        <dbReference type="Proteomes" id="UP000007110"/>
    </source>
</evidence>
<proteinExistence type="predicted"/>
<protein>
    <submittedName>
        <fullName evidence="2">Uncharacterized protein</fullName>
    </submittedName>
</protein>
<name>A0A7M7NC67_STRPU</name>
<dbReference type="Proteomes" id="UP000007110">
    <property type="component" value="Unassembled WGS sequence"/>
</dbReference>
<reference evidence="2" key="2">
    <citation type="submission" date="2021-01" db="UniProtKB">
        <authorList>
            <consortium name="EnsemblMetazoa"/>
        </authorList>
    </citation>
    <scope>IDENTIFICATION</scope>
</reference>
<evidence type="ECO:0000256" key="1">
    <source>
        <dbReference type="SAM" id="Coils"/>
    </source>
</evidence>
<dbReference type="AlphaFoldDB" id="A0A7M7NC67"/>
<accession>A0A7M7NC67</accession>
<dbReference type="GeneID" id="100889255"/>